<evidence type="ECO:0000256" key="1">
    <source>
        <dbReference type="SAM" id="Phobius"/>
    </source>
</evidence>
<dbReference type="InterPro" id="IPR005344">
    <property type="entry name" value="TMEM33/Pom33"/>
</dbReference>
<evidence type="ECO:0000313" key="2">
    <source>
        <dbReference type="EMBL" id="SJK86407.1"/>
    </source>
</evidence>
<keyword evidence="1" id="KW-0812">Transmembrane</keyword>
<organism evidence="2 3">
    <name type="scientific">Babesia microti (strain RI)</name>
    <dbReference type="NCBI Taxonomy" id="1133968"/>
    <lineage>
        <taxon>Eukaryota</taxon>
        <taxon>Sar</taxon>
        <taxon>Alveolata</taxon>
        <taxon>Apicomplexa</taxon>
        <taxon>Aconoidasida</taxon>
        <taxon>Piroplasmida</taxon>
        <taxon>Babesiidae</taxon>
        <taxon>Babesia</taxon>
    </lineage>
</organism>
<feature type="transmembrane region" description="Helical" evidence="1">
    <location>
        <begin position="113"/>
        <end position="131"/>
    </location>
</feature>
<reference evidence="2 3" key="3">
    <citation type="journal article" date="2016" name="Sci. Rep.">
        <title>Genome-wide diversity and gene expression profiling of Babesia microti isolates identify polymorphic genes that mediate host-pathogen interactions.</title>
        <authorList>
            <person name="Silva J.C."/>
            <person name="Cornillot E."/>
            <person name="McCracken C."/>
            <person name="Usmani-Brown S."/>
            <person name="Dwivedi A."/>
            <person name="Ifeonu O.O."/>
            <person name="Crabtree J."/>
            <person name="Gotia H.T."/>
            <person name="Virji A.Z."/>
            <person name="Reynes C."/>
            <person name="Colinge J."/>
            <person name="Kumar V."/>
            <person name="Lawres L."/>
            <person name="Pazzi J.E."/>
            <person name="Pablo J.V."/>
            <person name="Hung C."/>
            <person name="Brancato J."/>
            <person name="Kumari P."/>
            <person name="Orvis J."/>
            <person name="Tretina K."/>
            <person name="Chibucos M."/>
            <person name="Ott S."/>
            <person name="Sadzewicz L."/>
            <person name="Sengamalay N."/>
            <person name="Shetty A.C."/>
            <person name="Su Q."/>
            <person name="Tallon L."/>
            <person name="Fraser C.M."/>
            <person name="Frutos R."/>
            <person name="Molina D.M."/>
            <person name="Krause P.J."/>
            <person name="Ben Mamoun C."/>
        </authorList>
    </citation>
    <scope>NUCLEOTIDE SEQUENCE [LARGE SCALE GENOMIC DNA]</scope>
    <source>
        <strain evidence="2 3">RI</strain>
    </source>
</reference>
<protein>
    <recommendedName>
        <fullName evidence="4">Transmembrane protein</fullName>
    </recommendedName>
</protein>
<keyword evidence="1" id="KW-1133">Transmembrane helix</keyword>
<dbReference type="OrthoDB" id="306953at2759"/>
<evidence type="ECO:0000313" key="3">
    <source>
        <dbReference type="Proteomes" id="UP000002899"/>
    </source>
</evidence>
<feature type="transmembrane region" description="Helical" evidence="1">
    <location>
        <begin position="88"/>
        <end position="107"/>
    </location>
</feature>
<feature type="transmembrane region" description="Helical" evidence="1">
    <location>
        <begin position="227"/>
        <end position="249"/>
    </location>
</feature>
<dbReference type="AlphaFoldDB" id="A0A1R4ABL4"/>
<dbReference type="KEGG" id="bmic:BMR1_03g01960"/>
<keyword evidence="3" id="KW-1185">Reference proteome</keyword>
<dbReference type="GO" id="GO:0016020">
    <property type="term" value="C:membrane"/>
    <property type="evidence" value="ECO:0007669"/>
    <property type="project" value="InterPro"/>
</dbReference>
<feature type="transmembrane region" description="Helical" evidence="1">
    <location>
        <begin position="143"/>
        <end position="164"/>
    </location>
</feature>
<feature type="transmembrane region" description="Helical" evidence="1">
    <location>
        <begin position="170"/>
        <end position="187"/>
    </location>
</feature>
<name>A0A1R4ABL4_BABMR</name>
<dbReference type="EMBL" id="LN871598">
    <property type="protein sequence ID" value="SJK86407.1"/>
    <property type="molecule type" value="Genomic_DNA"/>
</dbReference>
<accession>A0A1R4ABL4</accession>
<dbReference type="Pfam" id="PF03661">
    <property type="entry name" value="TMEM33_Pom33"/>
    <property type="match status" value="1"/>
</dbReference>
<proteinExistence type="predicted"/>
<evidence type="ECO:0008006" key="4">
    <source>
        <dbReference type="Google" id="ProtNLM"/>
    </source>
</evidence>
<gene>
    <name evidence="2" type="ORF">BMR1_03g01960</name>
</gene>
<dbReference type="GeneID" id="24425033"/>
<reference evidence="2 3" key="1">
    <citation type="journal article" date="2012" name="Nucleic Acids Res.">
        <title>Sequencing of the smallest Apicomplexan genome from the human pathogen Babesia microti.</title>
        <authorList>
            <person name="Cornillot E."/>
            <person name="Hadj-Kaddour K."/>
            <person name="Dassouli A."/>
            <person name="Noel B."/>
            <person name="Ranwez V."/>
            <person name="Vacherie B."/>
            <person name="Augagneur Y."/>
            <person name="Bres V."/>
            <person name="Duclos A."/>
            <person name="Randazzo S."/>
            <person name="Carcy B."/>
            <person name="Debierre-Grockiego F."/>
            <person name="Delbecq S."/>
            <person name="Moubri-Menage K."/>
            <person name="Shams-Eldin H."/>
            <person name="Usmani-Brown S."/>
            <person name="Bringaud F."/>
            <person name="Wincker P."/>
            <person name="Vivares C.P."/>
            <person name="Schwarz R.T."/>
            <person name="Schetters T.P."/>
            <person name="Krause P.J."/>
            <person name="Gorenflot A."/>
            <person name="Berry V."/>
            <person name="Barbe V."/>
            <person name="Ben Mamoun C."/>
        </authorList>
    </citation>
    <scope>NUCLEOTIDE SEQUENCE [LARGE SCALE GENOMIC DNA]</scope>
    <source>
        <strain evidence="2 3">RI</strain>
    </source>
</reference>
<sequence length="309" mass="36024">MEEAERKFKEFNWADSQGWRIYWDNLYPTPPLSKVDKFKRSWFKRNVDSNISSTPLSEVGKQTQQTTPNQYRSQGNFAILTLEAGVRLLYLLITAPLFVLPLIGVRLSRYIYYHYYIDIALLLIFLLSGIVRERGLPKMDSVWLASAFYSDMTQYIMYTCILMMSAPRPVYLILPFLTCLIGLNSLAETNLSKLPKWLENIVGEIFKYTKDNIYWLMQTRGDVECYLLFYIVFGFLTKSSAVITLMAYINFMKLRIGIGDPFIMSAFSKLHGCIVKLLSYDMFGHIPLRMYLKISELLTKYMSGPRPQY</sequence>
<keyword evidence="1" id="KW-0472">Membrane</keyword>
<dbReference type="RefSeq" id="XP_021338568.1">
    <property type="nucleotide sequence ID" value="XM_021481999.1"/>
</dbReference>
<dbReference type="VEuPathDB" id="PiroplasmaDB:BMR1_03g01960"/>
<reference evidence="2 3" key="2">
    <citation type="journal article" date="2013" name="PLoS ONE">
        <title>Whole genome mapping and re-organization of the nuclear and mitochondrial genomes of Babesia microti isolates.</title>
        <authorList>
            <person name="Cornillot E."/>
            <person name="Dassouli A."/>
            <person name="Garg A."/>
            <person name="Pachikara N."/>
            <person name="Randazzo S."/>
            <person name="Depoix D."/>
            <person name="Carcy B."/>
            <person name="Delbecq S."/>
            <person name="Frutos R."/>
            <person name="Silva J.C."/>
            <person name="Sutton R."/>
            <person name="Krause P.J."/>
            <person name="Mamoun C.B."/>
        </authorList>
    </citation>
    <scope>NUCLEOTIDE SEQUENCE [LARGE SCALE GENOMIC DNA]</scope>
    <source>
        <strain evidence="2 3">RI</strain>
    </source>
</reference>
<dbReference type="Proteomes" id="UP000002899">
    <property type="component" value="Chromosome III"/>
</dbReference>